<name>A0ABD5Z6S2_9EURY</name>
<evidence type="ECO:0000259" key="10">
    <source>
        <dbReference type="PROSITE" id="PS51085"/>
    </source>
</evidence>
<keyword evidence="12" id="KW-1185">Reference proteome</keyword>
<feature type="domain" description="2Fe-2S ferredoxin-type" evidence="10">
    <location>
        <begin position="100"/>
        <end position="192"/>
    </location>
</feature>
<dbReference type="InterPro" id="IPR001041">
    <property type="entry name" value="2Fe-2S_ferredoxin-type"/>
</dbReference>
<dbReference type="PANTHER" id="PTHR43112">
    <property type="entry name" value="FERREDOXIN"/>
    <property type="match status" value="1"/>
</dbReference>
<dbReference type="Gene3D" id="3.10.20.30">
    <property type="match status" value="1"/>
</dbReference>
<evidence type="ECO:0000256" key="1">
    <source>
        <dbReference type="ARBA" id="ARBA00007874"/>
    </source>
</evidence>
<dbReference type="EMBL" id="JBHTAR010000011">
    <property type="protein sequence ID" value="MFC7200870.1"/>
    <property type="molecule type" value="Genomic_DNA"/>
</dbReference>
<dbReference type="InterPro" id="IPR012675">
    <property type="entry name" value="Beta-grasp_dom_sf"/>
</dbReference>
<organism evidence="11 12">
    <name type="scientific">Halospeciosus flavus</name>
    <dbReference type="NCBI Taxonomy" id="3032283"/>
    <lineage>
        <taxon>Archaea</taxon>
        <taxon>Methanobacteriati</taxon>
        <taxon>Methanobacteriota</taxon>
        <taxon>Stenosarchaea group</taxon>
        <taxon>Halobacteria</taxon>
        <taxon>Halobacteriales</taxon>
        <taxon>Halobacteriaceae</taxon>
        <taxon>Halospeciosus</taxon>
    </lineage>
</organism>
<dbReference type="GO" id="GO:0051537">
    <property type="term" value="F:2 iron, 2 sulfur cluster binding"/>
    <property type="evidence" value="ECO:0007669"/>
    <property type="project" value="UniProtKB-KW"/>
</dbReference>
<dbReference type="Proteomes" id="UP001596447">
    <property type="component" value="Unassembled WGS sequence"/>
</dbReference>
<evidence type="ECO:0000256" key="9">
    <source>
        <dbReference type="SAM" id="MobiDB-lite"/>
    </source>
</evidence>
<sequence length="192" mass="20319">MVDTLALGGGLVVTLVLVLLHVTKGTKRSTPENLADELLERRASTVEETGFPEPMSRSIGGGGGGGVAVGGGGGGAEGEASEEEAGFDPSSIPEDEVEYYDIEFRKEGETIEVANNETLLEAGEDQGWDLPYACRQGQCLSCGGHIEDGDAHEFVRHGNNDTLSDEEMDRGYCLTCQAYPVADFSLETSETP</sequence>
<gene>
    <name evidence="11" type="ORF">ACFQJ9_15890</name>
</gene>
<dbReference type="RefSeq" id="WP_279527633.1">
    <property type="nucleotide sequence ID" value="NZ_CP122312.1"/>
</dbReference>
<dbReference type="Pfam" id="PF00111">
    <property type="entry name" value="Fer2"/>
    <property type="match status" value="1"/>
</dbReference>
<evidence type="ECO:0000256" key="5">
    <source>
        <dbReference type="ARBA" id="ARBA00022982"/>
    </source>
</evidence>
<reference evidence="11 12" key="1">
    <citation type="journal article" date="2019" name="Int. J. Syst. Evol. Microbiol.">
        <title>The Global Catalogue of Microorganisms (GCM) 10K type strain sequencing project: providing services to taxonomists for standard genome sequencing and annotation.</title>
        <authorList>
            <consortium name="The Broad Institute Genomics Platform"/>
            <consortium name="The Broad Institute Genome Sequencing Center for Infectious Disease"/>
            <person name="Wu L."/>
            <person name="Ma J."/>
        </authorList>
    </citation>
    <scope>NUCLEOTIDE SEQUENCE [LARGE SCALE GENOMIC DNA]</scope>
    <source>
        <strain evidence="11 12">XZGYJ-43</strain>
    </source>
</reference>
<keyword evidence="7" id="KW-0411">Iron-sulfur</keyword>
<keyword evidence="6" id="KW-0408">Iron</keyword>
<dbReference type="GO" id="GO:0046872">
    <property type="term" value="F:metal ion binding"/>
    <property type="evidence" value="ECO:0007669"/>
    <property type="project" value="UniProtKB-KW"/>
</dbReference>
<accession>A0ABD5Z6S2</accession>
<keyword evidence="5" id="KW-0249">Electron transport</keyword>
<comment type="similarity">
    <text evidence="1">Belongs to the 2Fe2S plant-type ferredoxin family.</text>
</comment>
<evidence type="ECO:0000313" key="11">
    <source>
        <dbReference type="EMBL" id="MFC7200870.1"/>
    </source>
</evidence>
<dbReference type="CDD" id="cd00207">
    <property type="entry name" value="fer2"/>
    <property type="match status" value="1"/>
</dbReference>
<evidence type="ECO:0000313" key="12">
    <source>
        <dbReference type="Proteomes" id="UP001596447"/>
    </source>
</evidence>
<evidence type="ECO:0000256" key="2">
    <source>
        <dbReference type="ARBA" id="ARBA00022448"/>
    </source>
</evidence>
<feature type="region of interest" description="Disordered" evidence="9">
    <location>
        <begin position="44"/>
        <end position="95"/>
    </location>
</feature>
<dbReference type="PROSITE" id="PS51085">
    <property type="entry name" value="2FE2S_FER_2"/>
    <property type="match status" value="1"/>
</dbReference>
<evidence type="ECO:0000256" key="3">
    <source>
        <dbReference type="ARBA" id="ARBA00022714"/>
    </source>
</evidence>
<dbReference type="InterPro" id="IPR036010">
    <property type="entry name" value="2Fe-2S_ferredoxin-like_sf"/>
</dbReference>
<evidence type="ECO:0000256" key="7">
    <source>
        <dbReference type="ARBA" id="ARBA00023014"/>
    </source>
</evidence>
<evidence type="ECO:0000256" key="8">
    <source>
        <dbReference type="ARBA" id="ARBA00034078"/>
    </source>
</evidence>
<keyword evidence="4" id="KW-0479">Metal-binding</keyword>
<keyword evidence="2" id="KW-0813">Transport</keyword>
<evidence type="ECO:0000256" key="6">
    <source>
        <dbReference type="ARBA" id="ARBA00023004"/>
    </source>
</evidence>
<comment type="cofactor">
    <cofactor evidence="8">
        <name>[2Fe-2S] cluster</name>
        <dbReference type="ChEBI" id="CHEBI:190135"/>
    </cofactor>
</comment>
<evidence type="ECO:0000256" key="4">
    <source>
        <dbReference type="ARBA" id="ARBA00022723"/>
    </source>
</evidence>
<dbReference type="AlphaFoldDB" id="A0ABD5Z6S2"/>
<comment type="caution">
    <text evidence="11">The sequence shown here is derived from an EMBL/GenBank/DDBJ whole genome shotgun (WGS) entry which is preliminary data.</text>
</comment>
<feature type="compositionally biased region" description="Gly residues" evidence="9">
    <location>
        <begin position="59"/>
        <end position="77"/>
    </location>
</feature>
<protein>
    <submittedName>
        <fullName evidence="11">2Fe-2S iron-sulfur cluster-binding protein</fullName>
    </submittedName>
</protein>
<dbReference type="SUPFAM" id="SSF54292">
    <property type="entry name" value="2Fe-2S ferredoxin-like"/>
    <property type="match status" value="1"/>
</dbReference>
<dbReference type="PANTHER" id="PTHR43112:SF3">
    <property type="entry name" value="FERREDOXIN-2, CHLOROPLASTIC"/>
    <property type="match status" value="1"/>
</dbReference>
<keyword evidence="3" id="KW-0001">2Fe-2S</keyword>
<proteinExistence type="inferred from homology"/>